<feature type="repeat" description="ANK" evidence="3">
    <location>
        <begin position="153"/>
        <end position="185"/>
    </location>
</feature>
<dbReference type="Pfam" id="PF00023">
    <property type="entry name" value="Ank"/>
    <property type="match status" value="1"/>
</dbReference>
<keyword evidence="2 3" id="KW-0040">ANK repeat</keyword>
<dbReference type="Pfam" id="PF12796">
    <property type="entry name" value="Ank_2"/>
    <property type="match status" value="1"/>
</dbReference>
<feature type="region of interest" description="Disordered" evidence="4">
    <location>
        <begin position="407"/>
        <end position="431"/>
    </location>
</feature>
<keyword evidence="6" id="KW-1185">Reference proteome</keyword>
<dbReference type="AlphaFoldDB" id="A0A2J6TBF5"/>
<organism evidence="5 6">
    <name type="scientific">Hyaloscypha bicolor E</name>
    <dbReference type="NCBI Taxonomy" id="1095630"/>
    <lineage>
        <taxon>Eukaryota</taxon>
        <taxon>Fungi</taxon>
        <taxon>Dikarya</taxon>
        <taxon>Ascomycota</taxon>
        <taxon>Pezizomycotina</taxon>
        <taxon>Leotiomycetes</taxon>
        <taxon>Helotiales</taxon>
        <taxon>Hyaloscyphaceae</taxon>
        <taxon>Hyaloscypha</taxon>
        <taxon>Hyaloscypha bicolor</taxon>
    </lineage>
</organism>
<proteinExistence type="predicted"/>
<sequence length="431" mass="48063">MSLLILPNELLFHIAGLLRHQGQVYAMARSYRRLHYLLRKYLLQHNVRYSNGSALIWAAKMDRRNLVRRLLRLGAKVDTHGKPLRRGTPLHAAAAAGHLGMVELLIKKGGNVEVCGAKGYKPLLLALLTRHEEIAIFLFNKMSDPDSPIAGEAGYTSLHAACLRQLPKSARVFLESGADVHARTSKGSTPLHLALKPEASDRSNDTIRSCTLELVMLLLEFGSHKDTKAYSLSLQHPDPQVRDIFQEHKSLSPREACFISIGRCWSVEVSSNADCIFSPMLASSSRPWVEQPADTSGEEDFLTTVAENMLDDEVFPVLDPSRSLPEQQPSASAWDPSKVKIIRETLPVIESTKAEISSTSLPVEPFPKLIGRKSPHPLDTAAQLSWRDLRNPRTQLEIEEACTIYKGKIQESKSQAGQAPRKKRWRPLQLS</sequence>
<dbReference type="Gene3D" id="1.25.40.20">
    <property type="entry name" value="Ankyrin repeat-containing domain"/>
    <property type="match status" value="2"/>
</dbReference>
<evidence type="ECO:0000256" key="4">
    <source>
        <dbReference type="SAM" id="MobiDB-lite"/>
    </source>
</evidence>
<feature type="compositionally biased region" description="Basic residues" evidence="4">
    <location>
        <begin position="420"/>
        <end position="431"/>
    </location>
</feature>
<evidence type="ECO:0000313" key="5">
    <source>
        <dbReference type="EMBL" id="PMD60367.1"/>
    </source>
</evidence>
<dbReference type="SUPFAM" id="SSF48403">
    <property type="entry name" value="Ankyrin repeat"/>
    <property type="match status" value="1"/>
</dbReference>
<keyword evidence="1" id="KW-0677">Repeat</keyword>
<dbReference type="PROSITE" id="PS50088">
    <property type="entry name" value="ANK_REPEAT"/>
    <property type="match status" value="2"/>
</dbReference>
<dbReference type="STRING" id="1095630.A0A2J6TBF5"/>
<feature type="repeat" description="ANK" evidence="3">
    <location>
        <begin position="85"/>
        <end position="117"/>
    </location>
</feature>
<dbReference type="InParanoid" id="A0A2J6TBF5"/>
<dbReference type="RefSeq" id="XP_024737271.1">
    <property type="nucleotide sequence ID" value="XM_024886805.1"/>
</dbReference>
<accession>A0A2J6TBF5</accession>
<name>A0A2J6TBF5_9HELO</name>
<reference evidence="5 6" key="1">
    <citation type="submission" date="2016-04" db="EMBL/GenBank/DDBJ databases">
        <title>A degradative enzymes factory behind the ericoid mycorrhizal symbiosis.</title>
        <authorList>
            <consortium name="DOE Joint Genome Institute"/>
            <person name="Martino E."/>
            <person name="Morin E."/>
            <person name="Grelet G."/>
            <person name="Kuo A."/>
            <person name="Kohler A."/>
            <person name="Daghino S."/>
            <person name="Barry K."/>
            <person name="Choi C."/>
            <person name="Cichocki N."/>
            <person name="Clum A."/>
            <person name="Copeland A."/>
            <person name="Hainaut M."/>
            <person name="Haridas S."/>
            <person name="Labutti K."/>
            <person name="Lindquist E."/>
            <person name="Lipzen A."/>
            <person name="Khouja H.-R."/>
            <person name="Murat C."/>
            <person name="Ohm R."/>
            <person name="Olson A."/>
            <person name="Spatafora J."/>
            <person name="Veneault-Fourrey C."/>
            <person name="Henrissat B."/>
            <person name="Grigoriev I."/>
            <person name="Martin F."/>
            <person name="Perotto S."/>
        </authorList>
    </citation>
    <scope>NUCLEOTIDE SEQUENCE [LARGE SCALE GENOMIC DNA]</scope>
    <source>
        <strain evidence="5 6">E</strain>
    </source>
</reference>
<gene>
    <name evidence="5" type="ORF">K444DRAFT_663188</name>
</gene>
<dbReference type="PROSITE" id="PS50297">
    <property type="entry name" value="ANK_REP_REGION"/>
    <property type="match status" value="2"/>
</dbReference>
<evidence type="ECO:0000256" key="3">
    <source>
        <dbReference type="PROSITE-ProRule" id="PRU00023"/>
    </source>
</evidence>
<dbReference type="GeneID" id="36594882"/>
<dbReference type="InterPro" id="IPR002110">
    <property type="entry name" value="Ankyrin_rpt"/>
</dbReference>
<evidence type="ECO:0000256" key="1">
    <source>
        <dbReference type="ARBA" id="ARBA00022737"/>
    </source>
</evidence>
<dbReference type="InterPro" id="IPR036770">
    <property type="entry name" value="Ankyrin_rpt-contain_sf"/>
</dbReference>
<evidence type="ECO:0000313" key="6">
    <source>
        <dbReference type="Proteomes" id="UP000235371"/>
    </source>
</evidence>
<dbReference type="OrthoDB" id="341259at2759"/>
<dbReference type="Proteomes" id="UP000235371">
    <property type="component" value="Unassembled WGS sequence"/>
</dbReference>
<dbReference type="SMART" id="SM00248">
    <property type="entry name" value="ANK"/>
    <property type="match status" value="5"/>
</dbReference>
<dbReference type="EMBL" id="KZ613790">
    <property type="protein sequence ID" value="PMD60367.1"/>
    <property type="molecule type" value="Genomic_DNA"/>
</dbReference>
<dbReference type="PANTHER" id="PTHR24171">
    <property type="entry name" value="ANKYRIN REPEAT DOMAIN-CONTAINING PROTEIN 39-RELATED"/>
    <property type="match status" value="1"/>
</dbReference>
<protein>
    <submittedName>
        <fullName evidence="5">Ankyrin</fullName>
    </submittedName>
</protein>
<evidence type="ECO:0000256" key="2">
    <source>
        <dbReference type="ARBA" id="ARBA00023043"/>
    </source>
</evidence>